<feature type="transmembrane region" description="Helical" evidence="1">
    <location>
        <begin position="30"/>
        <end position="48"/>
    </location>
</feature>
<keyword evidence="1" id="KW-1133">Transmembrane helix</keyword>
<dbReference type="EMBL" id="JAIWYP010000012">
    <property type="protein sequence ID" value="KAH3726290.1"/>
    <property type="molecule type" value="Genomic_DNA"/>
</dbReference>
<evidence type="ECO:0000313" key="3">
    <source>
        <dbReference type="Proteomes" id="UP000828390"/>
    </source>
</evidence>
<comment type="caution">
    <text evidence="2">The sequence shown here is derived from an EMBL/GenBank/DDBJ whole genome shotgun (WGS) entry which is preliminary data.</text>
</comment>
<organism evidence="2 3">
    <name type="scientific">Dreissena polymorpha</name>
    <name type="common">Zebra mussel</name>
    <name type="synonym">Mytilus polymorpha</name>
    <dbReference type="NCBI Taxonomy" id="45954"/>
    <lineage>
        <taxon>Eukaryota</taxon>
        <taxon>Metazoa</taxon>
        <taxon>Spiralia</taxon>
        <taxon>Lophotrochozoa</taxon>
        <taxon>Mollusca</taxon>
        <taxon>Bivalvia</taxon>
        <taxon>Autobranchia</taxon>
        <taxon>Heteroconchia</taxon>
        <taxon>Euheterodonta</taxon>
        <taxon>Imparidentia</taxon>
        <taxon>Neoheterodontei</taxon>
        <taxon>Myida</taxon>
        <taxon>Dreissenoidea</taxon>
        <taxon>Dreissenidae</taxon>
        <taxon>Dreissena</taxon>
    </lineage>
</organism>
<keyword evidence="1" id="KW-0812">Transmembrane</keyword>
<sequence length="67" mass="7818">MMTREVKVILLVALVILDNLKVCIVEMTDVIVAMIMVVIVVVKMQLYLNNKKETKKYRCRPLEVRLL</sequence>
<proteinExistence type="predicted"/>
<evidence type="ECO:0000313" key="2">
    <source>
        <dbReference type="EMBL" id="KAH3726290.1"/>
    </source>
</evidence>
<evidence type="ECO:0000256" key="1">
    <source>
        <dbReference type="SAM" id="Phobius"/>
    </source>
</evidence>
<keyword evidence="1" id="KW-0472">Membrane</keyword>
<dbReference type="AlphaFoldDB" id="A0A9D4CL64"/>
<keyword evidence="3" id="KW-1185">Reference proteome</keyword>
<gene>
    <name evidence="2" type="ORF">DPMN_052148</name>
</gene>
<name>A0A9D4CL64_DREPO</name>
<reference evidence="2" key="1">
    <citation type="journal article" date="2019" name="bioRxiv">
        <title>The Genome of the Zebra Mussel, Dreissena polymorpha: A Resource for Invasive Species Research.</title>
        <authorList>
            <person name="McCartney M.A."/>
            <person name="Auch B."/>
            <person name="Kono T."/>
            <person name="Mallez S."/>
            <person name="Zhang Y."/>
            <person name="Obille A."/>
            <person name="Becker A."/>
            <person name="Abrahante J.E."/>
            <person name="Garbe J."/>
            <person name="Badalamenti J.P."/>
            <person name="Herman A."/>
            <person name="Mangelson H."/>
            <person name="Liachko I."/>
            <person name="Sullivan S."/>
            <person name="Sone E.D."/>
            <person name="Koren S."/>
            <person name="Silverstein K.A.T."/>
            <person name="Beckman K.B."/>
            <person name="Gohl D.M."/>
        </authorList>
    </citation>
    <scope>NUCLEOTIDE SEQUENCE</scope>
    <source>
        <strain evidence="2">Duluth1</strain>
        <tissue evidence="2">Whole animal</tissue>
    </source>
</reference>
<dbReference type="Proteomes" id="UP000828390">
    <property type="component" value="Unassembled WGS sequence"/>
</dbReference>
<protein>
    <submittedName>
        <fullName evidence="2">Uncharacterized protein</fullName>
    </submittedName>
</protein>
<accession>A0A9D4CL64</accession>
<reference evidence="2" key="2">
    <citation type="submission" date="2020-11" db="EMBL/GenBank/DDBJ databases">
        <authorList>
            <person name="McCartney M.A."/>
            <person name="Auch B."/>
            <person name="Kono T."/>
            <person name="Mallez S."/>
            <person name="Becker A."/>
            <person name="Gohl D.M."/>
            <person name="Silverstein K.A.T."/>
            <person name="Koren S."/>
            <person name="Bechman K.B."/>
            <person name="Herman A."/>
            <person name="Abrahante J.E."/>
            <person name="Garbe J."/>
        </authorList>
    </citation>
    <scope>NUCLEOTIDE SEQUENCE</scope>
    <source>
        <strain evidence="2">Duluth1</strain>
        <tissue evidence="2">Whole animal</tissue>
    </source>
</reference>